<reference evidence="6 7" key="1">
    <citation type="submission" date="2020-05" db="EMBL/GenBank/DDBJ databases">
        <title>Paenibacillus glebae, sp. nov., Paenibacillus humi sp. nov., Paenibacillus pedi sp. nov., Paenibacillus terrestris sp. nov. and Paenibacillus terricola sp. nov., isolated from a forest top soil sample.</title>
        <authorList>
            <person name="Qi S."/>
            <person name="Carlier A."/>
            <person name="Cnockaert M."/>
            <person name="Vandamme P."/>
        </authorList>
    </citation>
    <scope>NUCLEOTIDE SEQUENCE [LARGE SCALE GENOMIC DNA]</scope>
    <source>
        <strain evidence="6 7">LMG 29502</strain>
    </source>
</reference>
<dbReference type="InterPro" id="IPR051860">
    <property type="entry name" value="Plasmodium_CSP_Invasion"/>
</dbReference>
<evidence type="ECO:0000259" key="4">
    <source>
        <dbReference type="PROSITE" id="PS50853"/>
    </source>
</evidence>
<evidence type="ECO:0000313" key="7">
    <source>
        <dbReference type="Proteomes" id="UP000711047"/>
    </source>
</evidence>
<dbReference type="PANTHER" id="PTHR44826:SF3">
    <property type="entry name" value="SPORE COAT PROTEIN SP85"/>
    <property type="match status" value="1"/>
</dbReference>
<evidence type="ECO:0000256" key="1">
    <source>
        <dbReference type="ARBA" id="ARBA00022737"/>
    </source>
</evidence>
<dbReference type="Pfam" id="PF03423">
    <property type="entry name" value="CBM_25"/>
    <property type="match status" value="2"/>
</dbReference>
<organism evidence="6 7">
    <name type="scientific">Paenibacillus tritici</name>
    <dbReference type="NCBI Taxonomy" id="1873425"/>
    <lineage>
        <taxon>Bacteria</taxon>
        <taxon>Bacillati</taxon>
        <taxon>Bacillota</taxon>
        <taxon>Bacilli</taxon>
        <taxon>Bacillales</taxon>
        <taxon>Paenibacillaceae</taxon>
        <taxon>Paenibacillus</taxon>
    </lineage>
</organism>
<evidence type="ECO:0000256" key="2">
    <source>
        <dbReference type="SAM" id="MobiDB-lite"/>
    </source>
</evidence>
<dbReference type="Proteomes" id="UP000711047">
    <property type="component" value="Unassembled WGS sequence"/>
</dbReference>
<name>A0ABX2DXB6_9BACL</name>
<dbReference type="PROSITE" id="PS51166">
    <property type="entry name" value="CBM20"/>
    <property type="match status" value="1"/>
</dbReference>
<feature type="signal peptide" evidence="3">
    <location>
        <begin position="1"/>
        <end position="26"/>
    </location>
</feature>
<keyword evidence="7" id="KW-1185">Reference proteome</keyword>
<sequence length="1288" mass="138141">MTKKSTSLRKITALLLGGLLSIPAVLSPVSADIAATHVYHNHMPNFWAYYDLNTYNSTPVGSPIRYTYDGEVIQLKQNPPSGYPYYLPNGSPMPHDDLVSYYSHHAKTGAYLTWPWSVANALNSNHPQAQMHVTMSGSVVNNVNSIIQQGNVSGYNNPAWGTPWKNAVNQLQTTGGDNMLDLIHFSGHHSMGPLVGNDYLLKDMIYHGASMAQPYFLGSSYKSSKGFFPTELGFSERIIPVLNKLGIQWSVIGNNHFSRTLKDYPLLDSPGTDTMVSPPNRSDLQNVSTFGDWVSEPMFNEQQVVYNKYPFASTAHWVRYVDPATGAESRVVGVPVAQAQSWEEGYLGQVKADVLKPYENLVAQKQIFVVAHDGDNSSGRAGSEETWRNAGNVTYASSGVTGMGIDEYLRSNTPAASDVVHVQDGSWIDTRDSSSDPTWYHWHLPFGIWKGQFAAFNQANGTTYAPKKNLAGVQEGMTVSFEKGYHYLERNFALLQASLNYAKTAEQIWLDEHPNYWKPGNPLDREVTYEGNQLNPWMLSYPVKGNAANDYAGGANPAELAWYFLLPAMDSGFGYYDENVDDSVKPALSFNQSLYFSKPYVSQKQAKDKTGPSVWWPQRYPYNPGSANVSKAEGWTLQHYNNAFAIYTYAFDTSGISEIKVKVRAHRDKTADAADNTFKVYDPAGLAAAGVPGIDPVKVGAWTEYPMNVRDLSADINGVDWQPSSKTIMQKVPATDIGNLYFSYISDYRDQLLDYYIEAKDAKGNVTKNDIQQVYVGAGKYTLANGKYTESMQGTIEGTHPFITDVPAVPDTEAPAVPANLQATVVNASSIGLAWDAATDNIRVTGYEIYRNGVKIGTTASTSYTDSGLSASTAYEYRVKAYDASGNFSGFSAAAAATTPAGNNVTIYYKQGYSTPYIHYRPAGGTWTTAPGVVIPASEVAGYNKITINTGAATQLEACFNNGSGTWDSNGGSNYLFGTGTWTYSGAGKILPGAPAAPTATPTVTPGATPTAKPSATPTVMPSTTPTVAPSATPTVAPTVKPSATPIATPTATPTASPTATPTVAPTVAPTATPSVAPTATPVPTATPAGNTATIYYKNTAFSNAYIHYKLDGATVWTTSPGVQMQASDFTGYKSITIPLGSATGLTAAFNNGSGTWDSNGGNNYHFGTGSSSLAGGSLTTGEPQADSVTFRVSIPGSTPSNAPVYLTGSFNSWNAADSAYLLTRGSDGVYSVTLNLPAGTAVTYKLTRGSWGTVETTSSGAEIANRTLTPAGGAQTVTLSVQRWKDQ</sequence>
<dbReference type="RefSeq" id="WP_173140352.1">
    <property type="nucleotide sequence ID" value="NZ_JABMKX010000024.1"/>
</dbReference>
<dbReference type="CDD" id="cd00063">
    <property type="entry name" value="FN3"/>
    <property type="match status" value="1"/>
</dbReference>
<dbReference type="SUPFAM" id="SSF49452">
    <property type="entry name" value="Starch-binding domain-like"/>
    <property type="match status" value="1"/>
</dbReference>
<comment type="caution">
    <text evidence="6">The sequence shown here is derived from an EMBL/GenBank/DDBJ whole genome shotgun (WGS) entry which is preliminary data.</text>
</comment>
<dbReference type="PROSITE" id="PS50853">
    <property type="entry name" value="FN3"/>
    <property type="match status" value="1"/>
</dbReference>
<dbReference type="InterPro" id="IPR002044">
    <property type="entry name" value="CBM20"/>
</dbReference>
<dbReference type="Pfam" id="PF00041">
    <property type="entry name" value="fn3"/>
    <property type="match status" value="1"/>
</dbReference>
<evidence type="ECO:0000313" key="6">
    <source>
        <dbReference type="EMBL" id="NQX49350.1"/>
    </source>
</evidence>
<dbReference type="SMART" id="SM01066">
    <property type="entry name" value="CBM_25"/>
    <property type="match status" value="2"/>
</dbReference>
<feature type="domain" description="CBM20" evidence="5">
    <location>
        <begin position="1181"/>
        <end position="1287"/>
    </location>
</feature>
<dbReference type="InterPro" id="IPR013784">
    <property type="entry name" value="Carb-bd-like_fold"/>
</dbReference>
<feature type="region of interest" description="Disordered" evidence="2">
    <location>
        <begin position="996"/>
        <end position="1062"/>
    </location>
</feature>
<evidence type="ECO:0000259" key="5">
    <source>
        <dbReference type="PROSITE" id="PS51166"/>
    </source>
</evidence>
<dbReference type="InterPro" id="IPR013783">
    <property type="entry name" value="Ig-like_fold"/>
</dbReference>
<dbReference type="EMBL" id="JABMKX010000024">
    <property type="protein sequence ID" value="NQX49350.1"/>
    <property type="molecule type" value="Genomic_DNA"/>
</dbReference>
<protein>
    <submittedName>
        <fullName evidence="6">Fibronectin type III domain-containing protein</fullName>
    </submittedName>
</protein>
<keyword evidence="3" id="KW-0732">Signal</keyword>
<dbReference type="SMART" id="SM01065">
    <property type="entry name" value="CBM_2"/>
    <property type="match status" value="1"/>
</dbReference>
<dbReference type="InterPro" id="IPR011330">
    <property type="entry name" value="Glyco_hydro/deAcase_b/a-brl"/>
</dbReference>
<dbReference type="SUPFAM" id="SSF49265">
    <property type="entry name" value="Fibronectin type III"/>
    <property type="match status" value="1"/>
</dbReference>
<dbReference type="InterPro" id="IPR005085">
    <property type="entry name" value="CBM25"/>
</dbReference>
<proteinExistence type="predicted"/>
<keyword evidence="1" id="KW-0677">Repeat</keyword>
<dbReference type="Gene3D" id="2.60.40.10">
    <property type="entry name" value="Immunoglobulins"/>
    <property type="match status" value="4"/>
</dbReference>
<feature type="domain" description="Fibronectin type-III" evidence="4">
    <location>
        <begin position="817"/>
        <end position="902"/>
    </location>
</feature>
<accession>A0ABX2DXB6</accession>
<gene>
    <name evidence="6" type="ORF">HQN87_28950</name>
</gene>
<dbReference type="SUPFAM" id="SSF88713">
    <property type="entry name" value="Glycoside hydrolase/deacetylase"/>
    <property type="match status" value="1"/>
</dbReference>
<feature type="chain" id="PRO_5047347556" evidence="3">
    <location>
        <begin position="27"/>
        <end position="1288"/>
    </location>
</feature>
<dbReference type="InterPro" id="IPR036116">
    <property type="entry name" value="FN3_sf"/>
</dbReference>
<dbReference type="CDD" id="cd11663">
    <property type="entry name" value="GH119_BcIgtZ-like"/>
    <property type="match status" value="1"/>
</dbReference>
<evidence type="ECO:0000256" key="3">
    <source>
        <dbReference type="SAM" id="SignalP"/>
    </source>
</evidence>
<dbReference type="PANTHER" id="PTHR44826">
    <property type="entry name" value="SPORE COAT PROTEIN SP85"/>
    <property type="match status" value="1"/>
</dbReference>
<dbReference type="SMART" id="SM00060">
    <property type="entry name" value="FN3"/>
    <property type="match status" value="1"/>
</dbReference>
<dbReference type="InterPro" id="IPR003961">
    <property type="entry name" value="FN3_dom"/>
</dbReference>